<evidence type="ECO:0000256" key="8">
    <source>
        <dbReference type="ARBA" id="ARBA00022840"/>
    </source>
</evidence>
<comment type="subunit">
    <text evidence="11">DNA polymerase III contains a core (composed of alpha, epsilon and theta chains) that associates with a tau subunit. This core dimerizes to form the POLIII' complex. PolIII' associates with the gamma complex (composed of gamma, delta, delta', psi and chi chains) and with the beta chain to form the complete DNA polymerase III complex.</text>
</comment>
<organism evidence="14 15">
    <name type="scientific">Candidatus Nitronauta litoralis</name>
    <dbReference type="NCBI Taxonomy" id="2705533"/>
    <lineage>
        <taxon>Bacteria</taxon>
        <taxon>Pseudomonadati</taxon>
        <taxon>Nitrospinota/Tectimicrobiota group</taxon>
        <taxon>Nitrospinota</taxon>
        <taxon>Nitrospinia</taxon>
        <taxon>Nitrospinales</taxon>
        <taxon>Nitrospinaceae</taxon>
        <taxon>Candidatus Nitronauta</taxon>
    </lineage>
</organism>
<dbReference type="InterPro" id="IPR027417">
    <property type="entry name" value="P-loop_NTPase"/>
</dbReference>
<dbReference type="CDD" id="cd18137">
    <property type="entry name" value="HLD_clamp_pol_III_gamma_tau"/>
    <property type="match status" value="1"/>
</dbReference>
<evidence type="ECO:0000256" key="2">
    <source>
        <dbReference type="ARBA" id="ARBA00022679"/>
    </source>
</evidence>
<dbReference type="InterPro" id="IPR022754">
    <property type="entry name" value="DNA_pol_III_gamma-3"/>
</dbReference>
<evidence type="ECO:0000256" key="3">
    <source>
        <dbReference type="ARBA" id="ARBA00022695"/>
    </source>
</evidence>
<dbReference type="InterPro" id="IPR001270">
    <property type="entry name" value="ClpA/B"/>
</dbReference>
<dbReference type="Gene3D" id="1.10.8.60">
    <property type="match status" value="1"/>
</dbReference>
<dbReference type="SMART" id="SM00382">
    <property type="entry name" value="AAA"/>
    <property type="match status" value="1"/>
</dbReference>
<dbReference type="GO" id="GO:0003677">
    <property type="term" value="F:DNA binding"/>
    <property type="evidence" value="ECO:0007669"/>
    <property type="project" value="InterPro"/>
</dbReference>
<evidence type="ECO:0000256" key="11">
    <source>
        <dbReference type="RuleBase" id="RU364063"/>
    </source>
</evidence>
<feature type="region of interest" description="Disordered" evidence="12">
    <location>
        <begin position="378"/>
        <end position="431"/>
    </location>
</feature>
<dbReference type="InterPro" id="IPR008921">
    <property type="entry name" value="DNA_pol3_clamp-load_cplx_C"/>
</dbReference>
<dbReference type="GO" id="GO:0046872">
    <property type="term" value="F:metal ion binding"/>
    <property type="evidence" value="ECO:0007669"/>
    <property type="project" value="UniProtKB-KW"/>
</dbReference>
<dbReference type="CDD" id="cd00009">
    <property type="entry name" value="AAA"/>
    <property type="match status" value="1"/>
</dbReference>
<keyword evidence="6 11" id="KW-0547">Nucleotide-binding</keyword>
<evidence type="ECO:0000256" key="9">
    <source>
        <dbReference type="ARBA" id="ARBA00022932"/>
    </source>
</evidence>
<dbReference type="SUPFAM" id="SSF48019">
    <property type="entry name" value="post-AAA+ oligomerization domain-like"/>
    <property type="match status" value="1"/>
</dbReference>
<dbReference type="InterPro" id="IPR005790">
    <property type="entry name" value="DNA_polIII_delta"/>
</dbReference>
<keyword evidence="5" id="KW-0479">Metal-binding</keyword>
<feature type="compositionally biased region" description="Low complexity" evidence="12">
    <location>
        <begin position="387"/>
        <end position="427"/>
    </location>
</feature>
<keyword evidence="7" id="KW-0862">Zinc</keyword>
<dbReference type="InterPro" id="IPR012763">
    <property type="entry name" value="DNA_pol_III_sug/sutau_N"/>
</dbReference>
<dbReference type="InterPro" id="IPR050238">
    <property type="entry name" value="DNA_Rep/Repair_Clamp_Loader"/>
</dbReference>
<dbReference type="Pfam" id="PF12169">
    <property type="entry name" value="DNA_pol3_gamma3"/>
    <property type="match status" value="1"/>
</dbReference>
<evidence type="ECO:0000256" key="12">
    <source>
        <dbReference type="SAM" id="MobiDB-lite"/>
    </source>
</evidence>
<keyword evidence="9 11" id="KW-0239">DNA-directed DNA polymerase</keyword>
<dbReference type="GO" id="GO:0009360">
    <property type="term" value="C:DNA polymerase III complex"/>
    <property type="evidence" value="ECO:0007669"/>
    <property type="project" value="InterPro"/>
</dbReference>
<proteinExistence type="inferred from homology"/>
<keyword evidence="2 11" id="KW-0808">Transferase</keyword>
<name>A0A7T0BUY6_9BACT</name>
<dbReference type="GO" id="GO:0003887">
    <property type="term" value="F:DNA-directed DNA polymerase activity"/>
    <property type="evidence" value="ECO:0007669"/>
    <property type="project" value="UniProtKB-KW"/>
</dbReference>
<comment type="catalytic activity">
    <reaction evidence="10 11">
        <text>DNA(n) + a 2'-deoxyribonucleoside 5'-triphosphate = DNA(n+1) + diphosphate</text>
        <dbReference type="Rhea" id="RHEA:22508"/>
        <dbReference type="Rhea" id="RHEA-COMP:17339"/>
        <dbReference type="Rhea" id="RHEA-COMP:17340"/>
        <dbReference type="ChEBI" id="CHEBI:33019"/>
        <dbReference type="ChEBI" id="CHEBI:61560"/>
        <dbReference type="ChEBI" id="CHEBI:173112"/>
        <dbReference type="EC" id="2.7.7.7"/>
    </reaction>
</comment>
<dbReference type="KEGG" id="nli:G3M70_05930"/>
<dbReference type="FunFam" id="1.10.8.60:FF:000013">
    <property type="entry name" value="DNA polymerase III subunit gamma/tau"/>
    <property type="match status" value="1"/>
</dbReference>
<dbReference type="NCBIfam" id="TIGR01128">
    <property type="entry name" value="holA"/>
    <property type="match status" value="1"/>
</dbReference>
<reference evidence="14 15" key="1">
    <citation type="submission" date="2020-02" db="EMBL/GenBank/DDBJ databases">
        <title>Genomic and physiological characterization of two novel Nitrospinaceae genera.</title>
        <authorList>
            <person name="Mueller A.J."/>
            <person name="Jung M.-Y."/>
            <person name="Strachan C.R."/>
            <person name="Herbold C.W."/>
            <person name="Kirkegaard R.H."/>
            <person name="Daims H."/>
        </authorList>
    </citation>
    <scope>NUCLEOTIDE SEQUENCE [LARGE SCALE GENOMIC DNA]</scope>
    <source>
        <strain evidence="14">EB</strain>
    </source>
</reference>
<dbReference type="Pfam" id="PF22608">
    <property type="entry name" value="DNAX_ATPase_lid"/>
    <property type="match status" value="1"/>
</dbReference>
<evidence type="ECO:0000256" key="6">
    <source>
        <dbReference type="ARBA" id="ARBA00022741"/>
    </source>
</evidence>
<dbReference type="NCBIfam" id="TIGR02397">
    <property type="entry name" value="dnaX_nterm"/>
    <property type="match status" value="1"/>
</dbReference>
<dbReference type="Gene3D" id="3.40.50.300">
    <property type="entry name" value="P-loop containing nucleotide triphosphate hydrolases"/>
    <property type="match status" value="1"/>
</dbReference>
<accession>A0A7T0BUY6</accession>
<dbReference type="InterPro" id="IPR003593">
    <property type="entry name" value="AAA+_ATPase"/>
</dbReference>
<dbReference type="Pfam" id="PF13177">
    <property type="entry name" value="DNA_pol3_delta2"/>
    <property type="match status" value="1"/>
</dbReference>
<protein>
    <recommendedName>
        <fullName evidence="11">DNA polymerase III subunit gamma/tau</fullName>
        <ecNumber evidence="11">2.7.7.7</ecNumber>
    </recommendedName>
</protein>
<dbReference type="EC" id="2.7.7.7" evidence="11"/>
<evidence type="ECO:0000256" key="1">
    <source>
        <dbReference type="ARBA" id="ARBA00006360"/>
    </source>
</evidence>
<feature type="compositionally biased region" description="Polar residues" evidence="12">
    <location>
        <begin position="511"/>
        <end position="520"/>
    </location>
</feature>
<evidence type="ECO:0000256" key="5">
    <source>
        <dbReference type="ARBA" id="ARBA00022723"/>
    </source>
</evidence>
<sequence length="554" mass="59990">MKFQASARKWRPQKFSQLIGQEHIVRTLKNAIELDRIAQAYLFSGTRGVGKTTSARLLAKALNCEQGPTPEPCDICTHCVEIRDGHSVDVLEIDGASNNGVAEARELIDNVQYSTSSCRYKVYIIDEVHMLSKSAFNALLKTLEEPPPGVVFIFATTEMNKIPETILSRCQHFEFKPLSHQQIMDQLQLICDQEEIKIDPGSLEEVAKNGAGSMRDAQSLLDQVIAFSGKSIDAGSVQQVLGIVGQDALIQFFDMILSKDGPALMQTVHNTTLEGKDLGLLCRDLLEYLRNLMIVKVAKESSALLDQKSCDIEALTRQAEAIHLDELQQMFQALSRAEMDMKRSSLPRTVFEMALIRMLDVRPFQNIDAMIDQINTMQPTAPASNHPVPAASPGPTAAPASAPAASSNTASNTASSPAPASPASAPVAGGGQNKWEQIKARAGEAKRIFATYLAQAEVLELSDECLHLAFPDPFTQGQADKDENKALLKEIAEAVMGSPSVKIKLDCRPASTPTPAQSDPASGKGSGSDKKKESPTEQQILQDAVEILGGTIIG</sequence>
<dbReference type="PANTHER" id="PTHR11669:SF0">
    <property type="entry name" value="PROTEIN STICHEL-LIKE 2"/>
    <property type="match status" value="1"/>
</dbReference>
<dbReference type="InterPro" id="IPR045085">
    <property type="entry name" value="HLD_clamp_pol_III_gamma_tau"/>
</dbReference>
<feature type="region of interest" description="Disordered" evidence="12">
    <location>
        <begin position="505"/>
        <end position="540"/>
    </location>
</feature>
<dbReference type="EMBL" id="CP048685">
    <property type="protein sequence ID" value="QPJ61451.1"/>
    <property type="molecule type" value="Genomic_DNA"/>
</dbReference>
<evidence type="ECO:0000256" key="10">
    <source>
        <dbReference type="ARBA" id="ARBA00049244"/>
    </source>
</evidence>
<comment type="function">
    <text evidence="11">DNA polymerase III is a complex, multichain enzyme responsible for most of the replicative synthesis in bacteria. This DNA polymerase also exhibits 3' to 5' exonuclease activity.</text>
</comment>
<dbReference type="SUPFAM" id="SSF52540">
    <property type="entry name" value="P-loop containing nucleoside triphosphate hydrolases"/>
    <property type="match status" value="1"/>
</dbReference>
<keyword evidence="8 11" id="KW-0067">ATP-binding</keyword>
<evidence type="ECO:0000313" key="15">
    <source>
        <dbReference type="Proteomes" id="UP000594688"/>
    </source>
</evidence>
<evidence type="ECO:0000259" key="13">
    <source>
        <dbReference type="SMART" id="SM00382"/>
    </source>
</evidence>
<evidence type="ECO:0000256" key="7">
    <source>
        <dbReference type="ARBA" id="ARBA00022833"/>
    </source>
</evidence>
<keyword evidence="4 11" id="KW-0235">DNA replication</keyword>
<comment type="similarity">
    <text evidence="1 11">Belongs to the DnaX/STICHEL family.</text>
</comment>
<keyword evidence="3 11" id="KW-0548">Nucleotidyltransferase</keyword>
<dbReference type="AlphaFoldDB" id="A0A7T0BUY6"/>
<evidence type="ECO:0000313" key="14">
    <source>
        <dbReference type="EMBL" id="QPJ61451.1"/>
    </source>
</evidence>
<evidence type="ECO:0000256" key="4">
    <source>
        <dbReference type="ARBA" id="ARBA00022705"/>
    </source>
</evidence>
<dbReference type="NCBIfam" id="NF004046">
    <property type="entry name" value="PRK05563.1"/>
    <property type="match status" value="1"/>
</dbReference>
<dbReference type="Gene3D" id="1.20.272.10">
    <property type="match status" value="1"/>
</dbReference>
<dbReference type="FunFam" id="3.40.50.300:FF:000014">
    <property type="entry name" value="DNA polymerase III subunit gamma/tau"/>
    <property type="match status" value="1"/>
</dbReference>
<feature type="domain" description="AAA+ ATPase" evidence="13">
    <location>
        <begin position="37"/>
        <end position="179"/>
    </location>
</feature>
<dbReference type="PRINTS" id="PR00300">
    <property type="entry name" value="CLPPROTEASEA"/>
</dbReference>
<dbReference type="GO" id="GO:0006261">
    <property type="term" value="P:DNA-templated DNA replication"/>
    <property type="evidence" value="ECO:0007669"/>
    <property type="project" value="TreeGrafter"/>
</dbReference>
<dbReference type="PANTHER" id="PTHR11669">
    <property type="entry name" value="REPLICATION FACTOR C / DNA POLYMERASE III GAMMA-TAU SUBUNIT"/>
    <property type="match status" value="1"/>
</dbReference>
<gene>
    <name evidence="11 14" type="primary">dnaX</name>
    <name evidence="14" type="ORF">G3M70_05930</name>
</gene>
<dbReference type="Proteomes" id="UP000594688">
    <property type="component" value="Chromosome"/>
</dbReference>
<dbReference type="GO" id="GO:0005524">
    <property type="term" value="F:ATP binding"/>
    <property type="evidence" value="ECO:0007669"/>
    <property type="project" value="UniProtKB-KW"/>
</dbReference>